<evidence type="ECO:0000313" key="1">
    <source>
        <dbReference type="EMBL" id="GBP93882.1"/>
    </source>
</evidence>
<sequence length="73" mass="7736">MKSVLASNGVLMHLDPSDHDYLTIAQSTENKADYLSASGATRRATQAAAAARAVGRTGRLCQFHFSGELRNAG</sequence>
<gene>
    <name evidence="1" type="ORF">EVAR_56691_1</name>
</gene>
<reference evidence="1 2" key="1">
    <citation type="journal article" date="2019" name="Commun. Biol.">
        <title>The bagworm genome reveals a unique fibroin gene that provides high tensile strength.</title>
        <authorList>
            <person name="Kono N."/>
            <person name="Nakamura H."/>
            <person name="Ohtoshi R."/>
            <person name="Tomita M."/>
            <person name="Numata K."/>
            <person name="Arakawa K."/>
        </authorList>
    </citation>
    <scope>NUCLEOTIDE SEQUENCE [LARGE SCALE GENOMIC DNA]</scope>
</reference>
<dbReference type="Proteomes" id="UP000299102">
    <property type="component" value="Unassembled WGS sequence"/>
</dbReference>
<accession>A0A4C2A2C5</accession>
<dbReference type="AlphaFoldDB" id="A0A4C2A2C5"/>
<dbReference type="EMBL" id="BGZK01002431">
    <property type="protein sequence ID" value="GBP93882.1"/>
    <property type="molecule type" value="Genomic_DNA"/>
</dbReference>
<comment type="caution">
    <text evidence="1">The sequence shown here is derived from an EMBL/GenBank/DDBJ whole genome shotgun (WGS) entry which is preliminary data.</text>
</comment>
<organism evidence="1 2">
    <name type="scientific">Eumeta variegata</name>
    <name type="common">Bagworm moth</name>
    <name type="synonym">Eumeta japonica</name>
    <dbReference type="NCBI Taxonomy" id="151549"/>
    <lineage>
        <taxon>Eukaryota</taxon>
        <taxon>Metazoa</taxon>
        <taxon>Ecdysozoa</taxon>
        <taxon>Arthropoda</taxon>
        <taxon>Hexapoda</taxon>
        <taxon>Insecta</taxon>
        <taxon>Pterygota</taxon>
        <taxon>Neoptera</taxon>
        <taxon>Endopterygota</taxon>
        <taxon>Lepidoptera</taxon>
        <taxon>Glossata</taxon>
        <taxon>Ditrysia</taxon>
        <taxon>Tineoidea</taxon>
        <taxon>Psychidae</taxon>
        <taxon>Oiketicinae</taxon>
        <taxon>Eumeta</taxon>
    </lineage>
</organism>
<name>A0A4C2A2C5_EUMVA</name>
<proteinExistence type="predicted"/>
<protein>
    <submittedName>
        <fullName evidence="1">Uncharacterized protein</fullName>
    </submittedName>
</protein>
<evidence type="ECO:0000313" key="2">
    <source>
        <dbReference type="Proteomes" id="UP000299102"/>
    </source>
</evidence>
<keyword evidence="2" id="KW-1185">Reference proteome</keyword>